<evidence type="ECO:0000256" key="10">
    <source>
        <dbReference type="ARBA" id="ARBA00023125"/>
    </source>
</evidence>
<dbReference type="GO" id="GO:0039502">
    <property type="term" value="P:symbiont-mediated suppression of host type I interferon-mediated signaling pathway"/>
    <property type="evidence" value="ECO:0007669"/>
    <property type="project" value="UniProtKB-UniRule"/>
</dbReference>
<gene>
    <name evidence="16 18" type="primary">E6</name>
</gene>
<dbReference type="HAMAP" id="MF_04006">
    <property type="entry name" value="HPV_E6"/>
    <property type="match status" value="1"/>
</dbReference>
<dbReference type="Proteomes" id="UP000110829">
    <property type="component" value="Segment"/>
</dbReference>
<keyword evidence="9 16" id="KW-0805">Transcription regulation</keyword>
<evidence type="ECO:0000256" key="17">
    <source>
        <dbReference type="RuleBase" id="RU363123"/>
    </source>
</evidence>
<evidence type="ECO:0000256" key="2">
    <source>
        <dbReference type="ARBA" id="ARBA00022518"/>
    </source>
</evidence>
<dbReference type="Gene3D" id="3.30.240.40">
    <property type="entry name" value="E6 early regulatory protein"/>
    <property type="match status" value="2"/>
</dbReference>
<evidence type="ECO:0000256" key="3">
    <source>
        <dbReference type="ARBA" id="ARBA00022562"/>
    </source>
</evidence>
<keyword evidence="7 16" id="KW-0863">Zinc-finger</keyword>
<evidence type="ECO:0000256" key="1">
    <source>
        <dbReference type="ARBA" id="ARBA00006346"/>
    </source>
</evidence>
<evidence type="ECO:0000313" key="19">
    <source>
        <dbReference type="Proteomes" id="UP000110829"/>
    </source>
</evidence>
<dbReference type="SUPFAM" id="SSF161229">
    <property type="entry name" value="E6 C-terminal domain-like"/>
    <property type="match status" value="2"/>
</dbReference>
<evidence type="ECO:0000256" key="13">
    <source>
        <dbReference type="ARBA" id="ARBA00023200"/>
    </source>
</evidence>
<protein>
    <recommendedName>
        <fullName evidence="16 17">Protein E6</fullName>
    </recommendedName>
</protein>
<dbReference type="GO" id="GO:0052170">
    <property type="term" value="P:symbiont-mediated suppression of host innate immune response"/>
    <property type="evidence" value="ECO:0007669"/>
    <property type="project" value="UniProtKB-KW"/>
</dbReference>
<dbReference type="GO" id="GO:0008270">
    <property type="term" value="F:zinc ion binding"/>
    <property type="evidence" value="ECO:0007669"/>
    <property type="project" value="UniProtKB-KW"/>
</dbReference>
<dbReference type="GO" id="GO:0042025">
    <property type="term" value="C:host cell nucleus"/>
    <property type="evidence" value="ECO:0007669"/>
    <property type="project" value="UniProtKB-SubCell"/>
</dbReference>
<keyword evidence="14 16" id="KW-0899">Viral immunoevasion</keyword>
<evidence type="ECO:0000256" key="14">
    <source>
        <dbReference type="ARBA" id="ARBA00023280"/>
    </source>
</evidence>
<evidence type="ECO:0000256" key="8">
    <source>
        <dbReference type="ARBA" id="ARBA00022833"/>
    </source>
</evidence>
<dbReference type="GO" id="GO:0006351">
    <property type="term" value="P:DNA-templated transcription"/>
    <property type="evidence" value="ECO:0007669"/>
    <property type="project" value="UniProtKB-UniRule"/>
</dbReference>
<dbReference type="Pfam" id="PF00518">
    <property type="entry name" value="E6"/>
    <property type="match status" value="1"/>
</dbReference>
<comment type="similarity">
    <text evidence="1 16 17">Belongs to the papillomaviridae E6 protein family.</text>
</comment>
<comment type="caution">
    <text evidence="16">Lacks conserved residue(s) required for the propagation of feature annotation.</text>
</comment>
<keyword evidence="8 16" id="KW-0862">Zinc</keyword>
<evidence type="ECO:0000256" key="6">
    <source>
        <dbReference type="ARBA" id="ARBA00022723"/>
    </source>
</evidence>
<keyword evidence="15 16" id="KW-1119">Modulation of host cell apoptosis by virus</keyword>
<dbReference type="GO" id="GO:0052150">
    <property type="term" value="P:symbiont-mediated perturbation of host apoptosis"/>
    <property type="evidence" value="ECO:0007669"/>
    <property type="project" value="UniProtKB-KW"/>
</dbReference>
<reference evidence="18 19" key="1">
    <citation type="journal article" date="2002" name="J. Virol.">
        <title>Lack of canonical E6 and E7 open reading frames in bird papillomaviruses: Fringilla coelebs papillomavirus and Psittacus erithacus timneh papillomavirus.</title>
        <authorList>
            <person name="Terai M."/>
            <person name="DeSalle R."/>
            <person name="Burk R.D."/>
        </authorList>
    </citation>
    <scope>NUCLEOTIDE SEQUENCE [LARGE SCALE GENOMIC DNA]</scope>
</reference>
<organism evidence="18 19">
    <name type="scientific">Rangifer tarandus papillomavirus 1</name>
    <dbReference type="NCBI Taxonomy" id="2773313"/>
    <lineage>
        <taxon>Viruses</taxon>
        <taxon>Monodnaviria</taxon>
        <taxon>Shotokuvirae</taxon>
        <taxon>Cossaviricota</taxon>
        <taxon>Papovaviricetes</taxon>
        <taxon>Zurhausenvirales</taxon>
        <taxon>Papillomaviridae</taxon>
        <taxon>Firstpapillomavirinae</taxon>
        <taxon>Deltapapillomavirus</taxon>
        <taxon>Deltapapillomavirus 1</taxon>
    </lineage>
</organism>
<evidence type="ECO:0000256" key="5">
    <source>
        <dbReference type="ARBA" id="ARBA00022632"/>
    </source>
</evidence>
<keyword evidence="2 16" id="KW-0244">Early protein</keyword>
<evidence type="ECO:0000256" key="11">
    <source>
        <dbReference type="ARBA" id="ARBA00023159"/>
    </source>
</evidence>
<keyword evidence="13 16" id="KW-1035">Host cytoplasm</keyword>
<evidence type="ECO:0000313" key="18">
    <source>
        <dbReference type="EMBL" id="AAN09915.1"/>
    </source>
</evidence>
<keyword evidence="11 16" id="KW-0010">Activator</keyword>
<dbReference type="GO" id="GO:0039648">
    <property type="term" value="P:symbiont-mediated perturbation of host ubiquitin-like protein modification"/>
    <property type="evidence" value="ECO:0007669"/>
    <property type="project" value="UniProtKB-UniRule"/>
</dbReference>
<keyword evidence="6 16" id="KW-0479">Metal-binding</keyword>
<proteinExistence type="inferred from homology"/>
<dbReference type="GO" id="GO:0030430">
    <property type="term" value="C:host cell cytoplasm"/>
    <property type="evidence" value="ECO:0007669"/>
    <property type="project" value="UniProtKB-SubCell"/>
</dbReference>
<dbReference type="InterPro" id="IPR038575">
    <property type="entry name" value="E6_sf"/>
</dbReference>
<comment type="subcellular location">
    <subcellularLocation>
        <location evidence="16 17">Host cytoplasm</location>
    </subcellularLocation>
    <subcellularLocation>
        <location evidence="16 17">Host nucleus</location>
    </subcellularLocation>
</comment>
<feature type="zinc finger region" evidence="16">
    <location>
        <begin position="83"/>
        <end position="119"/>
    </location>
</feature>
<dbReference type="GO" id="GO:0006355">
    <property type="term" value="P:regulation of DNA-templated transcription"/>
    <property type="evidence" value="ECO:0007669"/>
    <property type="project" value="UniProtKB-UniRule"/>
</dbReference>
<dbReference type="InterPro" id="IPR001334">
    <property type="entry name" value="E6"/>
</dbReference>
<name>Q8BDR5_9PAPI</name>
<keyword evidence="5 16" id="KW-1090">Inhibition of host innate immune response by virus</keyword>
<evidence type="ECO:0000256" key="7">
    <source>
        <dbReference type="ARBA" id="ARBA00022771"/>
    </source>
</evidence>
<evidence type="ECO:0000256" key="15">
    <source>
        <dbReference type="ARBA" id="ARBA00023323"/>
    </source>
</evidence>
<evidence type="ECO:0000256" key="16">
    <source>
        <dbReference type="HAMAP-Rule" id="MF_04006"/>
    </source>
</evidence>
<evidence type="ECO:0000256" key="12">
    <source>
        <dbReference type="ARBA" id="ARBA00023163"/>
    </source>
</evidence>
<evidence type="ECO:0000256" key="4">
    <source>
        <dbReference type="ARBA" id="ARBA00022581"/>
    </source>
</evidence>
<sequence>MCADYYEPLQCIWCKATLGKVEAKRCLEKRIRPACRDMKSYAACTHCLENALYLERTLFPGKAIHPGHLQQPDPWITQHVIRCMYCGGQLSRDEKERHRLFFENFWLFRSQVRGRCYSCTRDGARPPYEKSAAFR</sequence>
<dbReference type="EMBL" id="AF443292">
    <property type="protein sequence ID" value="AAN09915.1"/>
    <property type="molecule type" value="Genomic_DNA"/>
</dbReference>
<comment type="function">
    <text evidence="16">Plays a major role in the induction and maintenance of cellular transformation. E6 associates with host UBE3A/E6-AP ubiquitin-protein ligase and modulates its activity. Protects host keratinocytes from apoptosis by mediating the degradation of host BAK1. May also inhibit host immune response.</text>
</comment>
<accession>Q8BDR5</accession>
<keyword evidence="4 16" id="KW-0945">Host-virus interaction</keyword>
<keyword evidence="10 16" id="KW-0238">DNA-binding</keyword>
<keyword evidence="12 16" id="KW-0804">Transcription</keyword>
<feature type="zinc finger region" evidence="16">
    <location>
        <begin position="11"/>
        <end position="47"/>
    </location>
</feature>
<evidence type="ECO:0000256" key="9">
    <source>
        <dbReference type="ARBA" id="ARBA00023015"/>
    </source>
</evidence>
<comment type="subunit">
    <text evidence="16">Forms homodimers. Interacts with ubiquitin-protein ligase UBE3A/E6-AP; this interaction stimulates UBE3A ubiquitin activity. Interacts with host BAK1.</text>
</comment>
<dbReference type="GO" id="GO:0003677">
    <property type="term" value="F:DNA binding"/>
    <property type="evidence" value="ECO:0007669"/>
    <property type="project" value="UniProtKB-UniRule"/>
</dbReference>
<keyword evidence="3 16" id="KW-1048">Host nucleus</keyword>